<dbReference type="OrthoDB" id="9803306at2"/>
<dbReference type="AlphaFoldDB" id="A0A369M340"/>
<dbReference type="RefSeq" id="WP_015538991.1">
    <property type="nucleotide sequence ID" value="NZ_CABMMS010000005.1"/>
</dbReference>
<comment type="caution">
    <text evidence="7">The sequence shown here is derived from an EMBL/GenBank/DDBJ whole genome shotgun (WGS) entry which is preliminary data.</text>
</comment>
<dbReference type="GO" id="GO:0003983">
    <property type="term" value="F:UTP:glucose-1-phosphate uridylyltransferase activity"/>
    <property type="evidence" value="ECO:0007669"/>
    <property type="project" value="UniProtKB-EC"/>
</dbReference>
<evidence type="ECO:0000259" key="6">
    <source>
        <dbReference type="Pfam" id="PF00483"/>
    </source>
</evidence>
<comment type="similarity">
    <text evidence="1">Belongs to the UDPGP type 2 family.</text>
</comment>
<keyword evidence="3" id="KW-0808">Transferase</keyword>
<evidence type="ECO:0000256" key="1">
    <source>
        <dbReference type="ARBA" id="ARBA00006890"/>
    </source>
</evidence>
<evidence type="ECO:0000256" key="3">
    <source>
        <dbReference type="ARBA" id="ARBA00022679"/>
    </source>
</evidence>
<dbReference type="InterPro" id="IPR029044">
    <property type="entry name" value="Nucleotide-diphossugar_trans"/>
</dbReference>
<dbReference type="GeneID" id="78359853"/>
<protein>
    <recommendedName>
        <fullName evidence="2">UTP--glucose-1-phosphate uridylyltransferase</fullName>
        <ecNumber evidence="2">2.7.7.9</ecNumber>
    </recommendedName>
</protein>
<keyword evidence="8" id="KW-1185">Reference proteome</keyword>
<dbReference type="GO" id="GO:0006011">
    <property type="term" value="P:UDP-alpha-D-glucose metabolic process"/>
    <property type="evidence" value="ECO:0007669"/>
    <property type="project" value="InterPro"/>
</dbReference>
<organism evidence="7 8">
    <name type="scientific">Gordonibacter pamelaeae</name>
    <dbReference type="NCBI Taxonomy" id="471189"/>
    <lineage>
        <taxon>Bacteria</taxon>
        <taxon>Bacillati</taxon>
        <taxon>Actinomycetota</taxon>
        <taxon>Coriobacteriia</taxon>
        <taxon>Eggerthellales</taxon>
        <taxon>Eggerthellaceae</taxon>
        <taxon>Gordonibacter</taxon>
    </lineage>
</organism>
<proteinExistence type="inferred from homology"/>
<dbReference type="EC" id="2.7.7.9" evidence="2"/>
<dbReference type="InterPro" id="IPR005771">
    <property type="entry name" value="GalU_uridylyltTrfase_bac/arc"/>
</dbReference>
<name>A0A369M340_9ACTN</name>
<evidence type="ECO:0000256" key="4">
    <source>
        <dbReference type="ARBA" id="ARBA00022695"/>
    </source>
</evidence>
<dbReference type="PANTHER" id="PTHR43197">
    <property type="entry name" value="UTP--GLUCOSE-1-PHOSPHATE URIDYLYLTRANSFERASE"/>
    <property type="match status" value="1"/>
</dbReference>
<dbReference type="Gene3D" id="3.90.550.10">
    <property type="entry name" value="Spore Coat Polysaccharide Biosynthesis Protein SpsA, Chain A"/>
    <property type="match status" value="1"/>
</dbReference>
<sequence length="275" mass="29847">MKALIPAAGLGTRFLPATKAQPKEMLLVVDRPAIQYVVEEGLASAADEVVIINSREKKAIEEHFSPNPELVATLRARGKDQYADLVEKVGAYNVSYVYQDEALGLGHAVRCAAEKTGDEPFYVLLGDVLVPDNQMLPRMQEVSDAHGGASVIAVMPVPDDQVSRFGVIAGAAVEGEDDVWKVDALVEKPALEDAPSNLAVFGRYLLSARVMELLADVRPGVGGEIQLTDALDAVLREEEMYALVIDPADGFDTGTVESWLETNNILFRRSAERRN</sequence>
<dbReference type="Proteomes" id="UP000254000">
    <property type="component" value="Unassembled WGS sequence"/>
</dbReference>
<reference evidence="7 8" key="1">
    <citation type="journal article" date="2018" name="Elife">
        <title>Discovery and characterization of a prevalent human gut bacterial enzyme sufficient for the inactivation of a family of plant toxins.</title>
        <authorList>
            <person name="Koppel N."/>
            <person name="Bisanz J.E."/>
            <person name="Pandelia M.E."/>
            <person name="Turnbaugh P.J."/>
            <person name="Balskus E.P."/>
        </authorList>
    </citation>
    <scope>NUCLEOTIDE SEQUENCE [LARGE SCALE GENOMIC DNA]</scope>
    <source>
        <strain evidence="7 8">3C</strain>
    </source>
</reference>
<evidence type="ECO:0000256" key="5">
    <source>
        <dbReference type="ARBA" id="ARBA00048128"/>
    </source>
</evidence>
<dbReference type="InterPro" id="IPR005835">
    <property type="entry name" value="NTP_transferase_dom"/>
</dbReference>
<dbReference type="SUPFAM" id="SSF53448">
    <property type="entry name" value="Nucleotide-diphospho-sugar transferases"/>
    <property type="match status" value="1"/>
</dbReference>
<evidence type="ECO:0000313" key="7">
    <source>
        <dbReference type="EMBL" id="RDB64875.1"/>
    </source>
</evidence>
<dbReference type="Pfam" id="PF00483">
    <property type="entry name" value="NTP_transferase"/>
    <property type="match status" value="1"/>
</dbReference>
<dbReference type="CDD" id="cd02541">
    <property type="entry name" value="UGPase_prokaryotic"/>
    <property type="match status" value="1"/>
</dbReference>
<evidence type="ECO:0000256" key="2">
    <source>
        <dbReference type="ARBA" id="ARBA00012415"/>
    </source>
</evidence>
<gene>
    <name evidence="7" type="ORF">C1877_09145</name>
</gene>
<comment type="catalytic activity">
    <reaction evidence="5">
        <text>alpha-D-glucose 1-phosphate + UTP + H(+) = UDP-alpha-D-glucose + diphosphate</text>
        <dbReference type="Rhea" id="RHEA:19889"/>
        <dbReference type="ChEBI" id="CHEBI:15378"/>
        <dbReference type="ChEBI" id="CHEBI:33019"/>
        <dbReference type="ChEBI" id="CHEBI:46398"/>
        <dbReference type="ChEBI" id="CHEBI:58601"/>
        <dbReference type="ChEBI" id="CHEBI:58885"/>
        <dbReference type="EC" id="2.7.7.9"/>
    </reaction>
</comment>
<keyword evidence="4" id="KW-0548">Nucleotidyltransferase</keyword>
<evidence type="ECO:0000313" key="8">
    <source>
        <dbReference type="Proteomes" id="UP000254000"/>
    </source>
</evidence>
<dbReference type="PANTHER" id="PTHR43197:SF1">
    <property type="entry name" value="UTP--GLUCOSE-1-PHOSPHATE URIDYLYLTRANSFERASE"/>
    <property type="match status" value="1"/>
</dbReference>
<accession>A0A369M340</accession>
<feature type="domain" description="Nucleotidyl transferase" evidence="6">
    <location>
        <begin position="2"/>
        <end position="265"/>
    </location>
</feature>
<dbReference type="EMBL" id="PPTS01000005">
    <property type="protein sequence ID" value="RDB64875.1"/>
    <property type="molecule type" value="Genomic_DNA"/>
</dbReference>